<proteinExistence type="predicted"/>
<dbReference type="Proteomes" id="UP000821845">
    <property type="component" value="Chromosome 7"/>
</dbReference>
<sequence length="277" mass="30211">MYALVEYPIDSTTVILECSEIQGFTPKNVVDFDAEYSYHAYWCGDDDTLGGYYEATIHHLSEYPLADSMAIVTNYSCGPLDAAAWDMGTVVEDQLDGSHKNVTFSSDGGEDVDVSSGTEVVSPGIERISGEFHKGHSGFEKKWDGRPIEKVFGSFGRMGTMYEEAIEISEAEGEESAEAHVSAMQSADDNTAAEENTIHQPAEVLCESDHVDASFESMDTDEEQCTSQCGYEMLSDTEDVDPPGNNENDGAEEHAGELPAASDDFADYFKKLSEDTS</sequence>
<accession>A0ACB7RUM0</accession>
<keyword evidence="2" id="KW-1185">Reference proteome</keyword>
<gene>
    <name evidence="1" type="ORF">HPB50_015361</name>
</gene>
<reference evidence="1" key="1">
    <citation type="submission" date="2020-05" db="EMBL/GenBank/DDBJ databases">
        <title>Large-scale comparative analyses of tick genomes elucidate their genetic diversity and vector capacities.</title>
        <authorList>
            <person name="Jia N."/>
            <person name="Wang J."/>
            <person name="Shi W."/>
            <person name="Du L."/>
            <person name="Sun Y."/>
            <person name="Zhan W."/>
            <person name="Jiang J."/>
            <person name="Wang Q."/>
            <person name="Zhang B."/>
            <person name="Ji P."/>
            <person name="Sakyi L.B."/>
            <person name="Cui X."/>
            <person name="Yuan T."/>
            <person name="Jiang B."/>
            <person name="Yang W."/>
            <person name="Lam T.T.-Y."/>
            <person name="Chang Q."/>
            <person name="Ding S."/>
            <person name="Wang X."/>
            <person name="Zhu J."/>
            <person name="Ruan X."/>
            <person name="Zhao L."/>
            <person name="Wei J."/>
            <person name="Que T."/>
            <person name="Du C."/>
            <person name="Cheng J."/>
            <person name="Dai P."/>
            <person name="Han X."/>
            <person name="Huang E."/>
            <person name="Gao Y."/>
            <person name="Liu J."/>
            <person name="Shao H."/>
            <person name="Ye R."/>
            <person name="Li L."/>
            <person name="Wei W."/>
            <person name="Wang X."/>
            <person name="Wang C."/>
            <person name="Yang T."/>
            <person name="Huo Q."/>
            <person name="Li W."/>
            <person name="Guo W."/>
            <person name="Chen H."/>
            <person name="Zhou L."/>
            <person name="Ni X."/>
            <person name="Tian J."/>
            <person name="Zhou Y."/>
            <person name="Sheng Y."/>
            <person name="Liu T."/>
            <person name="Pan Y."/>
            <person name="Xia L."/>
            <person name="Li J."/>
            <person name="Zhao F."/>
            <person name="Cao W."/>
        </authorList>
    </citation>
    <scope>NUCLEOTIDE SEQUENCE</scope>
    <source>
        <strain evidence="1">Hyas-2018</strain>
    </source>
</reference>
<dbReference type="EMBL" id="CM023487">
    <property type="protein sequence ID" value="KAH6926153.1"/>
    <property type="molecule type" value="Genomic_DNA"/>
</dbReference>
<evidence type="ECO:0000313" key="1">
    <source>
        <dbReference type="EMBL" id="KAH6926153.1"/>
    </source>
</evidence>
<protein>
    <submittedName>
        <fullName evidence="1">Uncharacterized protein</fullName>
    </submittedName>
</protein>
<organism evidence="1 2">
    <name type="scientific">Hyalomma asiaticum</name>
    <name type="common">Tick</name>
    <dbReference type="NCBI Taxonomy" id="266040"/>
    <lineage>
        <taxon>Eukaryota</taxon>
        <taxon>Metazoa</taxon>
        <taxon>Ecdysozoa</taxon>
        <taxon>Arthropoda</taxon>
        <taxon>Chelicerata</taxon>
        <taxon>Arachnida</taxon>
        <taxon>Acari</taxon>
        <taxon>Parasitiformes</taxon>
        <taxon>Ixodida</taxon>
        <taxon>Ixodoidea</taxon>
        <taxon>Ixodidae</taxon>
        <taxon>Hyalomminae</taxon>
        <taxon>Hyalomma</taxon>
    </lineage>
</organism>
<name>A0ACB7RUM0_HYAAI</name>
<evidence type="ECO:0000313" key="2">
    <source>
        <dbReference type="Proteomes" id="UP000821845"/>
    </source>
</evidence>
<comment type="caution">
    <text evidence="1">The sequence shown here is derived from an EMBL/GenBank/DDBJ whole genome shotgun (WGS) entry which is preliminary data.</text>
</comment>